<gene>
    <name evidence="1" type="ORF">ANIA_10046</name>
</gene>
<reference evidence="2" key="2">
    <citation type="journal article" date="2009" name="Fungal Genet. Biol.">
        <title>The 2008 update of the Aspergillus nidulans genome annotation: a community effort.</title>
        <authorList>
            <person name="Wortman J.R."/>
            <person name="Gilsenan J.M."/>
            <person name="Joardar V."/>
            <person name="Deegan J."/>
            <person name="Clutterbuck J."/>
            <person name="Andersen M.R."/>
            <person name="Archer D."/>
            <person name="Bencina M."/>
            <person name="Braus G."/>
            <person name="Coutinho P."/>
            <person name="von Dohren H."/>
            <person name="Doonan J."/>
            <person name="Driessen A.J."/>
            <person name="Durek P."/>
            <person name="Espeso E."/>
            <person name="Fekete E."/>
            <person name="Flipphi M."/>
            <person name="Estrada C.G."/>
            <person name="Geysens S."/>
            <person name="Goldman G."/>
            <person name="de Groot P.W."/>
            <person name="Hansen K."/>
            <person name="Harris S.D."/>
            <person name="Heinekamp T."/>
            <person name="Helmstaedt K."/>
            <person name="Henrissat B."/>
            <person name="Hofmann G."/>
            <person name="Homan T."/>
            <person name="Horio T."/>
            <person name="Horiuchi H."/>
            <person name="James S."/>
            <person name="Jones M."/>
            <person name="Karaffa L."/>
            <person name="Karanyi Z."/>
            <person name="Kato M."/>
            <person name="Keller N."/>
            <person name="Kelly D.E."/>
            <person name="Kiel J.A."/>
            <person name="Kim J.M."/>
            <person name="van der Klei I.J."/>
            <person name="Klis F.M."/>
            <person name="Kovalchuk A."/>
            <person name="Krasevec N."/>
            <person name="Kubicek C.P."/>
            <person name="Liu B."/>
            <person name="Maccabe A."/>
            <person name="Meyer V."/>
            <person name="Mirabito P."/>
            <person name="Miskei M."/>
            <person name="Mos M."/>
            <person name="Mullins J."/>
            <person name="Nelson D.R."/>
            <person name="Nielsen J."/>
            <person name="Oakley B.R."/>
            <person name="Osmani S.A."/>
            <person name="Pakula T."/>
            <person name="Paszewski A."/>
            <person name="Paulsen I."/>
            <person name="Pilsyk S."/>
            <person name="Pocsi I."/>
            <person name="Punt P.J."/>
            <person name="Ram A.F."/>
            <person name="Ren Q."/>
            <person name="Robellet X."/>
            <person name="Robson G."/>
            <person name="Seiboth B."/>
            <person name="van Solingen P."/>
            <person name="Specht T."/>
            <person name="Sun J."/>
            <person name="Taheri-Talesh N."/>
            <person name="Takeshita N."/>
            <person name="Ussery D."/>
            <person name="vanKuyk P.A."/>
            <person name="Visser H."/>
            <person name="van de Vondervoort P.J."/>
            <person name="de Vries R.P."/>
            <person name="Walton J."/>
            <person name="Xiang X."/>
            <person name="Xiong Y."/>
            <person name="Zeng A.P."/>
            <person name="Brandt B.W."/>
            <person name="Cornell M.J."/>
            <person name="van den Hondel C.A."/>
            <person name="Visser J."/>
            <person name="Oliver S.G."/>
            <person name="Turner G."/>
        </authorList>
    </citation>
    <scope>GENOME REANNOTATION</scope>
    <source>
        <strain evidence="2">FGSC A4 / ATCC 38163 / CBS 112.46 / NRRL 194 / M139</strain>
    </source>
</reference>
<dbReference type="KEGG" id="ani:ANIA_10046"/>
<name>C8VUD6_EMENI</name>
<sequence>MDDDSDCFLLYWKCLDYCMLYSYNLIDHKTNHRHSVAVTILVYGLYRTEQEGDWN</sequence>
<protein>
    <submittedName>
        <fullName evidence="1">Uncharacterized protein</fullName>
    </submittedName>
</protein>
<dbReference type="RefSeq" id="XP_050469278.1">
    <property type="nucleotide sequence ID" value="XM_050611004.1"/>
</dbReference>
<dbReference type="HOGENOM" id="CLU_3032322_0_0_1"/>
<reference evidence="2" key="1">
    <citation type="journal article" date="2005" name="Nature">
        <title>Sequencing of Aspergillus nidulans and comparative analysis with A. fumigatus and A. oryzae.</title>
        <authorList>
            <person name="Galagan J.E."/>
            <person name="Calvo S.E."/>
            <person name="Cuomo C."/>
            <person name="Ma L.J."/>
            <person name="Wortman J.R."/>
            <person name="Batzoglou S."/>
            <person name="Lee S.I."/>
            <person name="Basturkmen M."/>
            <person name="Spevak C.C."/>
            <person name="Clutterbuck J."/>
            <person name="Kapitonov V."/>
            <person name="Jurka J."/>
            <person name="Scazzocchio C."/>
            <person name="Farman M."/>
            <person name="Butler J."/>
            <person name="Purcell S."/>
            <person name="Harris S."/>
            <person name="Braus G.H."/>
            <person name="Draht O."/>
            <person name="Busch S."/>
            <person name="D'Enfert C."/>
            <person name="Bouchier C."/>
            <person name="Goldman G.H."/>
            <person name="Bell-Pedersen D."/>
            <person name="Griffiths-Jones S."/>
            <person name="Doonan J.H."/>
            <person name="Yu J."/>
            <person name="Vienken K."/>
            <person name="Pain A."/>
            <person name="Freitag M."/>
            <person name="Selker E.U."/>
            <person name="Archer D.B."/>
            <person name="Penalva M.A."/>
            <person name="Oakley B.R."/>
            <person name="Momany M."/>
            <person name="Tanaka T."/>
            <person name="Kumagai T."/>
            <person name="Asai K."/>
            <person name="Machida M."/>
            <person name="Nierman W.C."/>
            <person name="Denning D.W."/>
            <person name="Caddick M."/>
            <person name="Hynes M."/>
            <person name="Paoletti M."/>
            <person name="Fischer R."/>
            <person name="Miller B."/>
            <person name="Dyer P."/>
            <person name="Sachs M.S."/>
            <person name="Osmani S.A."/>
            <person name="Birren B.W."/>
        </authorList>
    </citation>
    <scope>NUCLEOTIDE SEQUENCE [LARGE SCALE GENOMIC DNA]</scope>
    <source>
        <strain evidence="2">FGSC A4 / ATCC 38163 / CBS 112.46 / NRRL 194 / M139</strain>
    </source>
</reference>
<proteinExistence type="predicted"/>
<evidence type="ECO:0000313" key="2">
    <source>
        <dbReference type="Proteomes" id="UP000000560"/>
    </source>
</evidence>
<dbReference type="Proteomes" id="UP000000560">
    <property type="component" value="Chromosome VIII"/>
</dbReference>
<dbReference type="EMBL" id="BN001308">
    <property type="protein sequence ID" value="CBF89847.1"/>
    <property type="molecule type" value="Genomic_DNA"/>
</dbReference>
<evidence type="ECO:0000313" key="1">
    <source>
        <dbReference type="EMBL" id="CBF89847.1"/>
    </source>
</evidence>
<keyword evidence="2" id="KW-1185">Reference proteome</keyword>
<dbReference type="GeneID" id="74896171"/>
<accession>C8VUD6</accession>
<organism evidence="1 2">
    <name type="scientific">Emericella nidulans (strain FGSC A4 / ATCC 38163 / CBS 112.46 / NRRL 194 / M139)</name>
    <name type="common">Aspergillus nidulans</name>
    <dbReference type="NCBI Taxonomy" id="227321"/>
    <lineage>
        <taxon>Eukaryota</taxon>
        <taxon>Fungi</taxon>
        <taxon>Dikarya</taxon>
        <taxon>Ascomycota</taxon>
        <taxon>Pezizomycotina</taxon>
        <taxon>Eurotiomycetes</taxon>
        <taxon>Eurotiomycetidae</taxon>
        <taxon>Eurotiales</taxon>
        <taxon>Aspergillaceae</taxon>
        <taxon>Aspergillus</taxon>
        <taxon>Aspergillus subgen. Nidulantes</taxon>
    </lineage>
</organism>
<dbReference type="InParanoid" id="C8VUD6"/>
<dbReference type="AlphaFoldDB" id="C8VUD6"/>